<evidence type="ECO:0000256" key="1">
    <source>
        <dbReference type="SAM" id="Phobius"/>
    </source>
</evidence>
<keyword evidence="1" id="KW-1133">Transmembrane helix</keyword>
<organism evidence="2 3">
    <name type="scientific">Ogataea philodendri</name>
    <dbReference type="NCBI Taxonomy" id="1378263"/>
    <lineage>
        <taxon>Eukaryota</taxon>
        <taxon>Fungi</taxon>
        <taxon>Dikarya</taxon>
        <taxon>Ascomycota</taxon>
        <taxon>Saccharomycotina</taxon>
        <taxon>Pichiomycetes</taxon>
        <taxon>Pichiales</taxon>
        <taxon>Pichiaceae</taxon>
        <taxon>Ogataea</taxon>
    </lineage>
</organism>
<accession>A0A9P8PBS3</accession>
<dbReference type="AlphaFoldDB" id="A0A9P8PBS3"/>
<comment type="caution">
    <text evidence="2">The sequence shown here is derived from an EMBL/GenBank/DDBJ whole genome shotgun (WGS) entry which is preliminary data.</text>
</comment>
<proteinExistence type="predicted"/>
<feature type="transmembrane region" description="Helical" evidence="1">
    <location>
        <begin position="374"/>
        <end position="392"/>
    </location>
</feature>
<evidence type="ECO:0000313" key="3">
    <source>
        <dbReference type="Proteomes" id="UP000769157"/>
    </source>
</evidence>
<dbReference type="Proteomes" id="UP000769157">
    <property type="component" value="Unassembled WGS sequence"/>
</dbReference>
<keyword evidence="1" id="KW-0812">Transmembrane</keyword>
<reference evidence="2" key="2">
    <citation type="submission" date="2021-01" db="EMBL/GenBank/DDBJ databases">
        <authorList>
            <person name="Schikora-Tamarit M.A."/>
        </authorList>
    </citation>
    <scope>NUCLEOTIDE SEQUENCE</scope>
    <source>
        <strain evidence="2">CBS6075</strain>
    </source>
</reference>
<sequence>MISVALLKTCLSSISPTMMLLKGRPTILLNLVPTTVSHILLKNLTLQSISSSIRATGFCAVISERSPNVLWVWISWSIEGVSTSSGETDLDGTCALVPVPTLHLRNALGSPNIFFGSVTLPYRFQVVIFSRGLASEFTVMNPISSNLESWFSRNAALIGLNSLRHSNIFSKLSTLVLPYTGLIPRWLEYSLVQIYGPEIYDALIYQLRPFAPENQVYLYMFLKKTSELVLRSGILLPQLINLFHHRTSSGLSPIFGYTITLIINIIQFFIGIREQNVLKYTEYAIQALQTLLVVAIMLTFSRYRRWTPLVAALVQYLLYWCKDAPIFYLQKLVSVFSAAGVVNLLVLLTGKRKESVSSVGGLFGSLLQNVTPNWYFFVGFAFIVIGLVKTATTKVQRGPR</sequence>
<dbReference type="RefSeq" id="XP_046063606.1">
    <property type="nucleotide sequence ID" value="XM_046202228.1"/>
</dbReference>
<protein>
    <submittedName>
        <fullName evidence="2">Uncharacterized protein</fullName>
    </submittedName>
</protein>
<dbReference type="OrthoDB" id="3993396at2759"/>
<feature type="transmembrane region" description="Helical" evidence="1">
    <location>
        <begin position="283"/>
        <end position="300"/>
    </location>
</feature>
<gene>
    <name evidence="2" type="ORF">OGAPHI_001464</name>
</gene>
<dbReference type="GeneID" id="70233432"/>
<keyword evidence="1" id="KW-0472">Membrane</keyword>
<name>A0A9P8PBS3_9ASCO</name>
<reference evidence="2" key="1">
    <citation type="journal article" date="2021" name="Open Biol.">
        <title>Shared evolutionary footprints suggest mitochondrial oxidative damage underlies multiple complex I losses in fungi.</title>
        <authorList>
            <person name="Schikora-Tamarit M.A."/>
            <person name="Marcet-Houben M."/>
            <person name="Nosek J."/>
            <person name="Gabaldon T."/>
        </authorList>
    </citation>
    <scope>NUCLEOTIDE SEQUENCE</scope>
    <source>
        <strain evidence="2">CBS6075</strain>
    </source>
</reference>
<feature type="transmembrane region" description="Helical" evidence="1">
    <location>
        <begin position="328"/>
        <end position="348"/>
    </location>
</feature>
<feature type="transmembrane region" description="Helical" evidence="1">
    <location>
        <begin position="254"/>
        <end position="271"/>
    </location>
</feature>
<dbReference type="EMBL" id="JAEUBE010000137">
    <property type="protein sequence ID" value="KAH3669343.1"/>
    <property type="molecule type" value="Genomic_DNA"/>
</dbReference>
<keyword evidence="3" id="KW-1185">Reference proteome</keyword>
<evidence type="ECO:0000313" key="2">
    <source>
        <dbReference type="EMBL" id="KAH3669343.1"/>
    </source>
</evidence>